<protein>
    <submittedName>
        <fullName evidence="2">Uncharacterized protein</fullName>
    </submittedName>
</protein>
<evidence type="ECO:0000256" key="1">
    <source>
        <dbReference type="SAM" id="Phobius"/>
    </source>
</evidence>
<gene>
    <name evidence="2" type="ORF">EDC24_2624</name>
</gene>
<dbReference type="AlphaFoldDB" id="A0A3N5BXQ7"/>
<feature type="transmembrane region" description="Helical" evidence="1">
    <location>
        <begin position="33"/>
        <end position="59"/>
    </location>
</feature>
<keyword evidence="1" id="KW-1133">Transmembrane helix</keyword>
<dbReference type="EMBL" id="RKRF01000012">
    <property type="protein sequence ID" value="RPF50655.1"/>
    <property type="molecule type" value="Genomic_DNA"/>
</dbReference>
<feature type="transmembrane region" description="Helical" evidence="1">
    <location>
        <begin position="5"/>
        <end position="27"/>
    </location>
</feature>
<proteinExistence type="predicted"/>
<keyword evidence="3" id="KW-1185">Reference proteome</keyword>
<name>A0A3N5BXQ7_9BACI</name>
<evidence type="ECO:0000313" key="3">
    <source>
        <dbReference type="Proteomes" id="UP000276443"/>
    </source>
</evidence>
<keyword evidence="1" id="KW-0812">Transmembrane</keyword>
<evidence type="ECO:0000313" key="2">
    <source>
        <dbReference type="EMBL" id="RPF50655.1"/>
    </source>
</evidence>
<comment type="caution">
    <text evidence="2">The sequence shown here is derived from an EMBL/GenBank/DDBJ whole genome shotgun (WGS) entry which is preliminary data.</text>
</comment>
<organism evidence="2 3">
    <name type="scientific">Aquisalibacillus elongatus</name>
    <dbReference type="NCBI Taxonomy" id="485577"/>
    <lineage>
        <taxon>Bacteria</taxon>
        <taxon>Bacillati</taxon>
        <taxon>Bacillota</taxon>
        <taxon>Bacilli</taxon>
        <taxon>Bacillales</taxon>
        <taxon>Bacillaceae</taxon>
        <taxon>Aquisalibacillus</taxon>
    </lineage>
</organism>
<keyword evidence="1" id="KW-0472">Membrane</keyword>
<dbReference type="RefSeq" id="WP_124223254.1">
    <property type="nucleotide sequence ID" value="NZ_RKRF01000012.1"/>
</dbReference>
<reference evidence="2 3" key="1">
    <citation type="submission" date="2018-11" db="EMBL/GenBank/DDBJ databases">
        <title>Genomic Encyclopedia of Type Strains, Phase IV (KMG-IV): sequencing the most valuable type-strain genomes for metagenomic binning, comparative biology and taxonomic classification.</title>
        <authorList>
            <person name="Goeker M."/>
        </authorList>
    </citation>
    <scope>NUCLEOTIDE SEQUENCE [LARGE SCALE GENOMIC DNA]</scope>
    <source>
        <strain evidence="2 3">DSM 18090</strain>
    </source>
</reference>
<sequence>MKKYILFYVIFLPVTVGLAMYGMDYLFRTPEDFISYLATSAGILAGGVVFGLPFTYMVLKSKNEH</sequence>
<accession>A0A3N5BXQ7</accession>
<dbReference type="Proteomes" id="UP000276443">
    <property type="component" value="Unassembled WGS sequence"/>
</dbReference>